<evidence type="ECO:0000313" key="4">
    <source>
        <dbReference type="EMBL" id="TQL61642.1"/>
    </source>
</evidence>
<reference evidence="4 5" key="1">
    <citation type="submission" date="2019-06" db="EMBL/GenBank/DDBJ databases">
        <title>Sequencing the genomes of 1000 actinobacteria strains.</title>
        <authorList>
            <person name="Klenk H.-P."/>
        </authorList>
    </citation>
    <scope>NUCLEOTIDE SEQUENCE [LARGE SCALE GENOMIC DNA]</scope>
    <source>
        <strain evidence="4 5">DSM 18082</strain>
    </source>
</reference>
<feature type="domain" description="Plastocyanin-like" evidence="3">
    <location>
        <begin position="123"/>
        <end position="219"/>
    </location>
</feature>
<comment type="caution">
    <text evidence="4">The sequence shown here is derived from an EMBL/GenBank/DDBJ whole genome shotgun (WGS) entry which is preliminary data.</text>
</comment>
<dbReference type="RefSeq" id="WP_185746188.1">
    <property type="nucleotide sequence ID" value="NZ_BAAAKX010000018.1"/>
</dbReference>
<dbReference type="PANTHER" id="PTHR11709">
    <property type="entry name" value="MULTI-COPPER OXIDASE"/>
    <property type="match status" value="1"/>
</dbReference>
<dbReference type="Gene3D" id="2.60.40.420">
    <property type="entry name" value="Cupredoxins - blue copper proteins"/>
    <property type="match status" value="1"/>
</dbReference>
<dbReference type="InterPro" id="IPR011707">
    <property type="entry name" value="Cu-oxidase-like_N"/>
</dbReference>
<evidence type="ECO:0000256" key="1">
    <source>
        <dbReference type="SAM" id="MobiDB-lite"/>
    </source>
</evidence>
<evidence type="ECO:0000313" key="5">
    <source>
        <dbReference type="Proteomes" id="UP000319514"/>
    </source>
</evidence>
<feature type="chain" id="PRO_5038764948" evidence="2">
    <location>
        <begin position="37"/>
        <end position="1058"/>
    </location>
</feature>
<keyword evidence="2" id="KW-0732">Signal</keyword>
<sequence>MTRNTPCHRAHSPRWARRIAALAAVGLLGIPVVASRADAAGAVAPTATGRALTAPARAASRGLPARAATAVPAAAAGKLSGQGCTGSGTVACDLWAMAGTTSLLGRTVPIWGYSSTGSAGSATAPGPLLVVHQGDRVTVTLHNQLDEATSLAFPGQPAAAFSAGLSATAEVSGTAAGGTSTYTFTAGRPGTYLYEAGHTADGTRQVAMGLAGALVVLAPDGTAYGSSGTSYDDDAVVVLSEVDPALNAAPTTFDMRDFAPKYRLINGKPFPSTDPVSTDQGHRVLLRYVNVGSQTHSMSLLGQDQTLVAQDGHPLAYAEPAVTEAVEPGSTMDSIVTMPTGPEAKIALFEAGGHLDNTGQTTADPTQLAFGGMLTFLDTAAPADSGDSVGPVPSHVSVSPNPSDGLAPVTVTADLSDATTGGAAVRQAEFVVDDAVTTGVGFGSPMTGTFGTVTVTGAQGTIPATADCTATPTPVALSCLDAGRHVVYVRAQDANGNWGVVGSAVLNLPKTGPQTTNGSASPNPSNGIDGVDLNATGDDSDAGGKITAAEYFVDTAGANGSGHAMTLNRSATVVSEDVTIPAADVTAMGEGVHHLLVHSKDSLGLWGPTLDVPFTVDLTGPGVEAASVGPNPSNGVVSDTANPGYLVVSARITDRDAQGAVQSPLKDAEAFLDPTTATPAGGTGLQLIATDGRMGSSTEDVYGLIPLSQVRALSDGQHRVAVRGQDAAGNWGPLYVATLTVDRKAPVLSGLVASPNPTNGAASVTLTAAVDETSFAAAEFWLGSTDPGAGKATRLPVSLVAGKIVVTVPLSGIPQGGQRFNLRVQDLAGNWSNAVNTTVTVVRPNAIFSDSFDSGTLSAWSSTTGGVSVTPAAGIPVGGSNRGLQVTLPGGSANRLSTVTDTTPDAETGYHARFAFNANTLTSGTTTSTTLTLLQARAAAGGETFALQFHGAGGTAQVRVVMDRTGQGAVTGAWVTLPAGTHTLQVDWLSGPATGASRGALTLRVDGTAQTALNGNTSGLRVDTVLLGVGQGVTSTNRSTMAGTAFFDSFVSTRNTLP</sequence>
<accession>A0A542ZMT1</accession>
<dbReference type="InterPro" id="IPR008972">
    <property type="entry name" value="Cupredoxin"/>
</dbReference>
<dbReference type="Pfam" id="PF07732">
    <property type="entry name" value="Cu-oxidase_3"/>
    <property type="match status" value="1"/>
</dbReference>
<keyword evidence="5" id="KW-1185">Reference proteome</keyword>
<feature type="region of interest" description="Disordered" evidence="1">
    <location>
        <begin position="511"/>
        <end position="536"/>
    </location>
</feature>
<evidence type="ECO:0000259" key="3">
    <source>
        <dbReference type="Pfam" id="PF07732"/>
    </source>
</evidence>
<dbReference type="SUPFAM" id="SSF49503">
    <property type="entry name" value="Cupredoxins"/>
    <property type="match status" value="2"/>
</dbReference>
<proteinExistence type="predicted"/>
<evidence type="ECO:0000256" key="2">
    <source>
        <dbReference type="SAM" id="SignalP"/>
    </source>
</evidence>
<dbReference type="Proteomes" id="UP000319514">
    <property type="component" value="Unassembled WGS sequence"/>
</dbReference>
<dbReference type="AlphaFoldDB" id="A0A542ZMT1"/>
<name>A0A542ZMT1_9MICO</name>
<gene>
    <name evidence="4" type="ORF">FB474_3056</name>
</gene>
<dbReference type="EMBL" id="VFOQ01000001">
    <property type="protein sequence ID" value="TQL61642.1"/>
    <property type="molecule type" value="Genomic_DNA"/>
</dbReference>
<dbReference type="GO" id="GO:0005507">
    <property type="term" value="F:copper ion binding"/>
    <property type="evidence" value="ECO:0007669"/>
    <property type="project" value="InterPro"/>
</dbReference>
<feature type="compositionally biased region" description="Polar residues" evidence="1">
    <location>
        <begin position="512"/>
        <end position="526"/>
    </location>
</feature>
<dbReference type="InterPro" id="IPR045087">
    <property type="entry name" value="Cu-oxidase_fam"/>
</dbReference>
<protein>
    <submittedName>
        <fullName evidence="4">Multicopper oxidase</fullName>
    </submittedName>
</protein>
<feature type="signal peptide" evidence="2">
    <location>
        <begin position="1"/>
        <end position="36"/>
    </location>
</feature>
<dbReference type="GO" id="GO:0016491">
    <property type="term" value="F:oxidoreductase activity"/>
    <property type="evidence" value="ECO:0007669"/>
    <property type="project" value="TreeGrafter"/>
</dbReference>
<organism evidence="4 5">
    <name type="scientific">Oryzihumus leptocrescens</name>
    <dbReference type="NCBI Taxonomy" id="297536"/>
    <lineage>
        <taxon>Bacteria</taxon>
        <taxon>Bacillati</taxon>
        <taxon>Actinomycetota</taxon>
        <taxon>Actinomycetes</taxon>
        <taxon>Micrococcales</taxon>
        <taxon>Intrasporangiaceae</taxon>
        <taxon>Oryzihumus</taxon>
    </lineage>
</organism>